<dbReference type="EMBL" id="BKCJ011424362">
    <property type="protein sequence ID" value="GFD32443.1"/>
    <property type="molecule type" value="Genomic_DNA"/>
</dbReference>
<feature type="region of interest" description="Disordered" evidence="1">
    <location>
        <begin position="54"/>
        <end position="104"/>
    </location>
</feature>
<name>A0A699VE02_TANCI</name>
<sequence length="104" mass="11059">MVWPLNTIRTLSSGTAMYSGNSTLGAPKPSIARLRSMSAICSSEMVGYSGVLMTAPSHQQPEQLQTRPYRVGRSRRSQQPQGASCPGWAGKGEALLPLEPGAGR</sequence>
<feature type="compositionally biased region" description="Polar residues" evidence="1">
    <location>
        <begin position="56"/>
        <end position="66"/>
    </location>
</feature>
<comment type="caution">
    <text evidence="2">The sequence shown here is derived from an EMBL/GenBank/DDBJ whole genome shotgun (WGS) entry which is preliminary data.</text>
</comment>
<reference evidence="2" key="1">
    <citation type="journal article" date="2019" name="Sci. Rep.">
        <title>Draft genome of Tanacetum cinerariifolium, the natural source of mosquito coil.</title>
        <authorList>
            <person name="Yamashiro T."/>
            <person name="Shiraishi A."/>
            <person name="Satake H."/>
            <person name="Nakayama K."/>
        </authorList>
    </citation>
    <scope>NUCLEOTIDE SEQUENCE</scope>
</reference>
<proteinExistence type="predicted"/>
<evidence type="ECO:0000313" key="2">
    <source>
        <dbReference type="EMBL" id="GFD32443.1"/>
    </source>
</evidence>
<dbReference type="AlphaFoldDB" id="A0A699VE02"/>
<protein>
    <submittedName>
        <fullName evidence="2">Uncharacterized protein</fullName>
    </submittedName>
</protein>
<gene>
    <name evidence="2" type="ORF">Tci_904412</name>
</gene>
<organism evidence="2">
    <name type="scientific">Tanacetum cinerariifolium</name>
    <name type="common">Dalmatian daisy</name>
    <name type="synonym">Chrysanthemum cinerariifolium</name>
    <dbReference type="NCBI Taxonomy" id="118510"/>
    <lineage>
        <taxon>Eukaryota</taxon>
        <taxon>Viridiplantae</taxon>
        <taxon>Streptophyta</taxon>
        <taxon>Embryophyta</taxon>
        <taxon>Tracheophyta</taxon>
        <taxon>Spermatophyta</taxon>
        <taxon>Magnoliopsida</taxon>
        <taxon>eudicotyledons</taxon>
        <taxon>Gunneridae</taxon>
        <taxon>Pentapetalae</taxon>
        <taxon>asterids</taxon>
        <taxon>campanulids</taxon>
        <taxon>Asterales</taxon>
        <taxon>Asteraceae</taxon>
        <taxon>Asteroideae</taxon>
        <taxon>Anthemideae</taxon>
        <taxon>Anthemidinae</taxon>
        <taxon>Tanacetum</taxon>
    </lineage>
</organism>
<evidence type="ECO:0000256" key="1">
    <source>
        <dbReference type="SAM" id="MobiDB-lite"/>
    </source>
</evidence>
<accession>A0A699VE02</accession>